<dbReference type="EMBL" id="JBFQXQ010000001">
    <property type="protein sequence ID" value="MEX3173436.1"/>
    <property type="molecule type" value="Genomic_DNA"/>
</dbReference>
<comment type="caution">
    <text evidence="1">The sequence shown here is derived from an EMBL/GenBank/DDBJ whole genome shotgun (WGS) entry which is preliminary data.</text>
</comment>
<sequence>MKYRDHYSSVIELIRKDQAFALAYLNTALEELDDDGGEEAFLIALNHIVEANGGVTVIADKARISRGTLYRALSPKGNPKLKTIARIIHASGMKFTSVTEVDDLMLLHG</sequence>
<dbReference type="RefSeq" id="WP_218218357.1">
    <property type="nucleotide sequence ID" value="NZ_CAMIRF010000016.1"/>
</dbReference>
<name>A0ABV3UME8_9GAMM</name>
<evidence type="ECO:0000313" key="2">
    <source>
        <dbReference type="Proteomes" id="UP001558101"/>
    </source>
</evidence>
<dbReference type="InterPro" id="IPR014057">
    <property type="entry name" value="HI1420"/>
</dbReference>
<proteinExistence type="predicted"/>
<keyword evidence="2" id="KW-1185">Reference proteome</keyword>
<evidence type="ECO:0000313" key="1">
    <source>
        <dbReference type="EMBL" id="MEX3173436.1"/>
    </source>
</evidence>
<dbReference type="Proteomes" id="UP001558101">
    <property type="component" value="Unassembled WGS sequence"/>
</dbReference>
<dbReference type="Pfam" id="PF21716">
    <property type="entry name" value="dnstrm_HI1420"/>
    <property type="match status" value="1"/>
</dbReference>
<organism evidence="1 2">
    <name type="scientific">Serratia quinivorans</name>
    <dbReference type="NCBI Taxonomy" id="137545"/>
    <lineage>
        <taxon>Bacteria</taxon>
        <taxon>Pseudomonadati</taxon>
        <taxon>Pseudomonadota</taxon>
        <taxon>Gammaproteobacteria</taxon>
        <taxon>Enterobacterales</taxon>
        <taxon>Yersiniaceae</taxon>
        <taxon>Serratia</taxon>
    </lineage>
</organism>
<reference evidence="1 2" key="1">
    <citation type="submission" date="2024-07" db="EMBL/GenBank/DDBJ databases">
        <title>Genomes of novel Serratia strains from suburban soil.</title>
        <authorList>
            <person name="Markert E.X."/>
            <person name="Severe K."/>
            <person name="Severe L."/>
            <person name="Twing K.I."/>
            <person name="Ward L.M."/>
        </authorList>
    </citation>
    <scope>NUCLEOTIDE SEQUENCE [LARGE SCALE GENOMIC DNA]</scope>
    <source>
        <strain evidence="1 2">3C-UT</strain>
    </source>
</reference>
<accession>A0ABV3UME8</accession>
<dbReference type="GO" id="GO:0003677">
    <property type="term" value="F:DNA binding"/>
    <property type="evidence" value="ECO:0007669"/>
    <property type="project" value="UniProtKB-KW"/>
</dbReference>
<gene>
    <name evidence="1" type="ORF">AB4M04_15265</name>
</gene>
<dbReference type="PANTHER" id="PTHR40275">
    <property type="entry name" value="SSL7038 PROTEIN"/>
    <property type="match status" value="1"/>
</dbReference>
<dbReference type="PANTHER" id="PTHR40275:SF1">
    <property type="entry name" value="SSL7038 PROTEIN"/>
    <property type="match status" value="1"/>
</dbReference>
<keyword evidence="1" id="KW-0238">DNA-binding</keyword>
<protein>
    <submittedName>
        <fullName evidence="1">DNA-binding protein</fullName>
    </submittedName>
</protein>